<feature type="non-terminal residue" evidence="3">
    <location>
        <position position="1"/>
    </location>
</feature>
<name>A0A843XGK7_COLES</name>
<evidence type="ECO:0000313" key="4">
    <source>
        <dbReference type="Proteomes" id="UP000652761"/>
    </source>
</evidence>
<comment type="caution">
    <text evidence="3">The sequence shown here is derived from an EMBL/GenBank/DDBJ whole genome shotgun (WGS) entry which is preliminary data.</text>
</comment>
<keyword evidence="4" id="KW-1185">Reference proteome</keyword>
<feature type="compositionally biased region" description="Polar residues" evidence="1">
    <location>
        <begin position="200"/>
        <end position="210"/>
    </location>
</feature>
<protein>
    <submittedName>
        <fullName evidence="3">Uncharacterized protein</fullName>
    </submittedName>
</protein>
<feature type="compositionally biased region" description="Basic residues" evidence="1">
    <location>
        <begin position="175"/>
        <end position="184"/>
    </location>
</feature>
<gene>
    <name evidence="3" type="ORF">Taro_051372</name>
</gene>
<evidence type="ECO:0000256" key="2">
    <source>
        <dbReference type="SAM" id="Phobius"/>
    </source>
</evidence>
<keyword evidence="2" id="KW-0472">Membrane</keyword>
<organism evidence="3 4">
    <name type="scientific">Colocasia esculenta</name>
    <name type="common">Wild taro</name>
    <name type="synonym">Arum esculentum</name>
    <dbReference type="NCBI Taxonomy" id="4460"/>
    <lineage>
        <taxon>Eukaryota</taxon>
        <taxon>Viridiplantae</taxon>
        <taxon>Streptophyta</taxon>
        <taxon>Embryophyta</taxon>
        <taxon>Tracheophyta</taxon>
        <taxon>Spermatophyta</taxon>
        <taxon>Magnoliopsida</taxon>
        <taxon>Liliopsida</taxon>
        <taxon>Araceae</taxon>
        <taxon>Aroideae</taxon>
        <taxon>Colocasieae</taxon>
        <taxon>Colocasia</taxon>
    </lineage>
</organism>
<evidence type="ECO:0000256" key="1">
    <source>
        <dbReference type="SAM" id="MobiDB-lite"/>
    </source>
</evidence>
<accession>A0A843XGK7</accession>
<dbReference type="AlphaFoldDB" id="A0A843XGK7"/>
<feature type="region of interest" description="Disordered" evidence="1">
    <location>
        <begin position="163"/>
        <end position="214"/>
    </location>
</feature>
<proteinExistence type="predicted"/>
<dbReference type="EMBL" id="NMUH01008152">
    <property type="protein sequence ID" value="MQM18383.1"/>
    <property type="molecule type" value="Genomic_DNA"/>
</dbReference>
<keyword evidence="2" id="KW-0812">Transmembrane</keyword>
<feature type="transmembrane region" description="Helical" evidence="2">
    <location>
        <begin position="12"/>
        <end position="34"/>
    </location>
</feature>
<evidence type="ECO:0000313" key="3">
    <source>
        <dbReference type="EMBL" id="MQM18383.1"/>
    </source>
</evidence>
<reference evidence="3" key="1">
    <citation type="submission" date="2017-07" db="EMBL/GenBank/DDBJ databases">
        <title>Taro Niue Genome Assembly and Annotation.</title>
        <authorList>
            <person name="Atibalentja N."/>
            <person name="Keating K."/>
            <person name="Fields C.J."/>
        </authorList>
    </citation>
    <scope>NUCLEOTIDE SEQUENCE</scope>
    <source>
        <strain evidence="3">Niue_2</strain>
        <tissue evidence="3">Leaf</tissue>
    </source>
</reference>
<dbReference type="Proteomes" id="UP000652761">
    <property type="component" value="Unassembled WGS sequence"/>
</dbReference>
<sequence>VETGARLVSRACGLWVPLLAASGGGLVAVVVTAFSHDTRASGGFCSVSSRFRSLVLGCQSVMAPACVASRPCGMSTVRGGSACGPSTLWRSEVAVVEPVRDWSSVSDGLRRRLWRRVLSAAVRASVVSSCSRGGNLPRSLPEGPKGQPCPGTHVDMLTEATETPEVHQVLSRPPHPSRYHRNGKGNRDKRVTPGKCIATTRLSRQGNAPQQAYHDRAVRRDNSLSRWVTGS</sequence>
<keyword evidence="2" id="KW-1133">Transmembrane helix</keyword>